<comment type="subcellular location">
    <subcellularLocation>
        <location evidence="1">Membrane</location>
        <topology evidence="1">Multi-pass membrane protein</topology>
    </subcellularLocation>
</comment>
<dbReference type="AlphaFoldDB" id="A0A813PGI5"/>
<keyword evidence="2 5" id="KW-0812">Transmembrane</keyword>
<gene>
    <name evidence="6" type="ORF">BJG266_LOCUS2402</name>
    <name evidence="7" type="ORF">QVE165_LOCUS7509</name>
</gene>
<accession>A0A813PGI5</accession>
<evidence type="ECO:0000256" key="5">
    <source>
        <dbReference type="SAM" id="Phobius"/>
    </source>
</evidence>
<keyword evidence="8" id="KW-1185">Reference proteome</keyword>
<evidence type="ECO:0000256" key="1">
    <source>
        <dbReference type="ARBA" id="ARBA00004141"/>
    </source>
</evidence>
<evidence type="ECO:0000256" key="3">
    <source>
        <dbReference type="ARBA" id="ARBA00022989"/>
    </source>
</evidence>
<sequence>MLEISRIYLTAGLLLAILTLIFHMIAMGHPRWKIYEHRRTPSETMFIGLFHRCENHLINVVNDTNKIYSICDANKYLPENKNLTNIIKKLHPNEIQRLCNVAGNPYRCNYSPTSKSLISSTIISACTLSLSIILIYLHLLINQFKYKTHFGIAIITISFLFLAFIFILITLILLGSTMSYELFQYRYNLNYRLTTLKNQNLTNSLEQNIRQTAASDYDIRLDWSAGLEIISLILSSFTLVTQILYLFSTYRNRIG</sequence>
<dbReference type="Proteomes" id="UP000663877">
    <property type="component" value="Unassembled WGS sequence"/>
</dbReference>
<dbReference type="Gene3D" id="1.20.140.150">
    <property type="match status" value="1"/>
</dbReference>
<dbReference type="GO" id="GO:0005886">
    <property type="term" value="C:plasma membrane"/>
    <property type="evidence" value="ECO:0007669"/>
    <property type="project" value="TreeGrafter"/>
</dbReference>
<dbReference type="EMBL" id="CAJNOM010000032">
    <property type="protein sequence ID" value="CAF0863645.1"/>
    <property type="molecule type" value="Genomic_DNA"/>
</dbReference>
<proteinExistence type="predicted"/>
<reference evidence="6" key="1">
    <citation type="submission" date="2021-02" db="EMBL/GenBank/DDBJ databases">
        <authorList>
            <person name="Nowell W R."/>
        </authorList>
    </citation>
    <scope>NUCLEOTIDE SEQUENCE</scope>
</reference>
<feature type="transmembrane region" description="Helical" evidence="5">
    <location>
        <begin position="229"/>
        <end position="247"/>
    </location>
</feature>
<organism evidence="6 9">
    <name type="scientific">Adineta steineri</name>
    <dbReference type="NCBI Taxonomy" id="433720"/>
    <lineage>
        <taxon>Eukaryota</taxon>
        <taxon>Metazoa</taxon>
        <taxon>Spiralia</taxon>
        <taxon>Gnathifera</taxon>
        <taxon>Rotifera</taxon>
        <taxon>Eurotatoria</taxon>
        <taxon>Bdelloidea</taxon>
        <taxon>Adinetida</taxon>
        <taxon>Adinetidae</taxon>
        <taxon>Adineta</taxon>
    </lineage>
</organism>
<evidence type="ECO:0000256" key="4">
    <source>
        <dbReference type="ARBA" id="ARBA00023136"/>
    </source>
</evidence>
<name>A0A813PGI5_9BILA</name>
<dbReference type="PANTHER" id="PTHR10671">
    <property type="entry name" value="EPITHELIAL MEMBRANE PROTEIN-RELATED"/>
    <property type="match status" value="1"/>
</dbReference>
<comment type="caution">
    <text evidence="6">The sequence shown here is derived from an EMBL/GenBank/DDBJ whole genome shotgun (WGS) entry which is preliminary data.</text>
</comment>
<keyword evidence="4 5" id="KW-0472">Membrane</keyword>
<feature type="transmembrane region" description="Helical" evidence="5">
    <location>
        <begin position="152"/>
        <end position="174"/>
    </location>
</feature>
<dbReference type="InterPro" id="IPR050579">
    <property type="entry name" value="PMP-22/EMP/MP20-like"/>
</dbReference>
<feature type="transmembrane region" description="Helical" evidence="5">
    <location>
        <begin position="7"/>
        <end position="26"/>
    </location>
</feature>
<evidence type="ECO:0000313" key="9">
    <source>
        <dbReference type="Proteomes" id="UP000663877"/>
    </source>
</evidence>
<dbReference type="OrthoDB" id="10037332at2759"/>
<evidence type="ECO:0000313" key="6">
    <source>
        <dbReference type="EMBL" id="CAF0750269.1"/>
    </source>
</evidence>
<dbReference type="PANTHER" id="PTHR10671:SF108">
    <property type="entry name" value="CLAUDIN FAMILY PROTEIN-RELATED"/>
    <property type="match status" value="1"/>
</dbReference>
<feature type="transmembrane region" description="Helical" evidence="5">
    <location>
        <begin position="117"/>
        <end position="140"/>
    </location>
</feature>
<evidence type="ECO:0000256" key="2">
    <source>
        <dbReference type="ARBA" id="ARBA00022692"/>
    </source>
</evidence>
<dbReference type="EMBL" id="CAJNOI010000005">
    <property type="protein sequence ID" value="CAF0750269.1"/>
    <property type="molecule type" value="Genomic_DNA"/>
</dbReference>
<evidence type="ECO:0000313" key="8">
    <source>
        <dbReference type="Proteomes" id="UP000663832"/>
    </source>
</evidence>
<evidence type="ECO:0000313" key="7">
    <source>
        <dbReference type="EMBL" id="CAF0863645.1"/>
    </source>
</evidence>
<dbReference type="Proteomes" id="UP000663832">
    <property type="component" value="Unassembled WGS sequence"/>
</dbReference>
<keyword evidence="3 5" id="KW-1133">Transmembrane helix</keyword>
<protein>
    <submittedName>
        <fullName evidence="6">Uncharacterized protein</fullName>
    </submittedName>
</protein>